<dbReference type="InterPro" id="IPR050469">
    <property type="entry name" value="Diguanylate_Cyclase"/>
</dbReference>
<dbReference type="PROSITE" id="PS50887">
    <property type="entry name" value="GGDEF"/>
    <property type="match status" value="1"/>
</dbReference>
<dbReference type="GO" id="GO:0043709">
    <property type="term" value="P:cell adhesion involved in single-species biofilm formation"/>
    <property type="evidence" value="ECO:0007669"/>
    <property type="project" value="TreeGrafter"/>
</dbReference>
<dbReference type="NCBIfam" id="TIGR00254">
    <property type="entry name" value="GGDEF"/>
    <property type="match status" value="1"/>
</dbReference>
<evidence type="ECO:0000313" key="4">
    <source>
        <dbReference type="Proteomes" id="UP000629619"/>
    </source>
</evidence>
<gene>
    <name evidence="3" type="ORF">Asi03nite_59940</name>
</gene>
<accession>A0A919NC88</accession>
<proteinExistence type="predicted"/>
<keyword evidence="1" id="KW-1133">Transmembrane helix</keyword>
<evidence type="ECO:0000313" key="3">
    <source>
        <dbReference type="EMBL" id="GIF08456.1"/>
    </source>
</evidence>
<feature type="transmembrane region" description="Helical" evidence="1">
    <location>
        <begin position="119"/>
        <end position="142"/>
    </location>
</feature>
<keyword evidence="4" id="KW-1185">Reference proteome</keyword>
<evidence type="ECO:0000256" key="1">
    <source>
        <dbReference type="SAM" id="Phobius"/>
    </source>
</evidence>
<dbReference type="Proteomes" id="UP000629619">
    <property type="component" value="Unassembled WGS sequence"/>
</dbReference>
<feature type="transmembrane region" description="Helical" evidence="1">
    <location>
        <begin position="85"/>
        <end position="107"/>
    </location>
</feature>
<organism evidence="3 4">
    <name type="scientific">Actinoplanes siamensis</name>
    <dbReference type="NCBI Taxonomy" id="1223317"/>
    <lineage>
        <taxon>Bacteria</taxon>
        <taxon>Bacillati</taxon>
        <taxon>Actinomycetota</taxon>
        <taxon>Actinomycetes</taxon>
        <taxon>Micromonosporales</taxon>
        <taxon>Micromonosporaceae</taxon>
        <taxon>Actinoplanes</taxon>
    </lineage>
</organism>
<dbReference type="SUPFAM" id="SSF55073">
    <property type="entry name" value="Nucleotide cyclase"/>
    <property type="match status" value="1"/>
</dbReference>
<protein>
    <recommendedName>
        <fullName evidence="2">GGDEF domain-containing protein</fullName>
    </recommendedName>
</protein>
<dbReference type="EMBL" id="BOMW01000063">
    <property type="protein sequence ID" value="GIF08456.1"/>
    <property type="molecule type" value="Genomic_DNA"/>
</dbReference>
<feature type="transmembrane region" description="Helical" evidence="1">
    <location>
        <begin position="254"/>
        <end position="275"/>
    </location>
</feature>
<dbReference type="PANTHER" id="PTHR45138:SF9">
    <property type="entry name" value="DIGUANYLATE CYCLASE DGCM-RELATED"/>
    <property type="match status" value="1"/>
</dbReference>
<dbReference type="InterPro" id="IPR000160">
    <property type="entry name" value="GGDEF_dom"/>
</dbReference>
<dbReference type="AlphaFoldDB" id="A0A919NC88"/>
<keyword evidence="1" id="KW-0812">Transmembrane</keyword>
<dbReference type="CDD" id="cd01949">
    <property type="entry name" value="GGDEF"/>
    <property type="match status" value="1"/>
</dbReference>
<dbReference type="SMART" id="SM00267">
    <property type="entry name" value="GGDEF"/>
    <property type="match status" value="1"/>
</dbReference>
<sequence length="480" mass="50994">MHMAGWQKCLVAGVVTSAGYAVLPGDGPSRAAAYALAGFTCVGLILAGIRRHRPQRTSTWYAIAAGSALWIISSTIYMVTDAGPWPLVAGLFSAAGYPLLCWTLIGLIRGRARADGRTVLVDAGIIVAGLALLYWTFVVGATLTDDAVRSGERLLALLFAAGDISVIALVSLLVTTPGARSASYRLMLGALACTGVSDVLVIATPGDRPYQSGGPAEVMLVFGSFLIAAAALHPSMRRLTVPLDRPPMFVRPRLALLAVAILLAPAAGLYQGAAGTIDRDWLPSGICSIVLFALVTVRMVGLVGRVESQARNLSVLVNQDPLTGLANRRCWDERLATALAQGALTGEPVIVALFDLDHFKRYNDTYGHQAGDELLKEAAAVWRANLGQEDLLARYGGEEFCVLLTGYSDEQARVVVRRLLAATPYHQSFSAGLARWDGVQSAAELLDKADRLMYASKSAGRARVTSDHVPIEHIHPVQAG</sequence>
<feature type="transmembrane region" description="Helical" evidence="1">
    <location>
        <begin position="281"/>
        <end position="303"/>
    </location>
</feature>
<dbReference type="GO" id="GO:0052621">
    <property type="term" value="F:diguanylate cyclase activity"/>
    <property type="evidence" value="ECO:0007669"/>
    <property type="project" value="TreeGrafter"/>
</dbReference>
<feature type="transmembrane region" description="Helical" evidence="1">
    <location>
        <begin position="154"/>
        <end position="174"/>
    </location>
</feature>
<feature type="transmembrane region" description="Helical" evidence="1">
    <location>
        <begin position="61"/>
        <end position="79"/>
    </location>
</feature>
<dbReference type="GO" id="GO:0005886">
    <property type="term" value="C:plasma membrane"/>
    <property type="evidence" value="ECO:0007669"/>
    <property type="project" value="TreeGrafter"/>
</dbReference>
<feature type="domain" description="GGDEF" evidence="2">
    <location>
        <begin position="347"/>
        <end position="469"/>
    </location>
</feature>
<reference evidence="3" key="1">
    <citation type="submission" date="2021-01" db="EMBL/GenBank/DDBJ databases">
        <title>Whole genome shotgun sequence of Actinoplanes siamensis NBRC 109076.</title>
        <authorList>
            <person name="Komaki H."/>
            <person name="Tamura T."/>
        </authorList>
    </citation>
    <scope>NUCLEOTIDE SEQUENCE</scope>
    <source>
        <strain evidence="3">NBRC 109076</strain>
    </source>
</reference>
<dbReference type="InterPro" id="IPR029787">
    <property type="entry name" value="Nucleotide_cyclase"/>
</dbReference>
<dbReference type="FunFam" id="3.30.70.270:FF:000001">
    <property type="entry name" value="Diguanylate cyclase domain protein"/>
    <property type="match status" value="1"/>
</dbReference>
<keyword evidence="1" id="KW-0472">Membrane</keyword>
<name>A0A919NC88_9ACTN</name>
<dbReference type="Gene3D" id="3.30.70.270">
    <property type="match status" value="1"/>
</dbReference>
<comment type="caution">
    <text evidence="3">The sequence shown here is derived from an EMBL/GenBank/DDBJ whole genome shotgun (WGS) entry which is preliminary data.</text>
</comment>
<dbReference type="GO" id="GO:1902201">
    <property type="term" value="P:negative regulation of bacterial-type flagellum-dependent cell motility"/>
    <property type="evidence" value="ECO:0007669"/>
    <property type="project" value="TreeGrafter"/>
</dbReference>
<feature type="transmembrane region" description="Helical" evidence="1">
    <location>
        <begin position="186"/>
        <end position="204"/>
    </location>
</feature>
<evidence type="ECO:0000259" key="2">
    <source>
        <dbReference type="PROSITE" id="PS50887"/>
    </source>
</evidence>
<dbReference type="InterPro" id="IPR043128">
    <property type="entry name" value="Rev_trsase/Diguanyl_cyclase"/>
</dbReference>
<feature type="transmembrane region" description="Helical" evidence="1">
    <location>
        <begin position="216"/>
        <end position="233"/>
    </location>
</feature>
<feature type="transmembrane region" description="Helical" evidence="1">
    <location>
        <begin position="31"/>
        <end position="49"/>
    </location>
</feature>
<dbReference type="Pfam" id="PF00990">
    <property type="entry name" value="GGDEF"/>
    <property type="match status" value="1"/>
</dbReference>
<dbReference type="PANTHER" id="PTHR45138">
    <property type="entry name" value="REGULATORY COMPONENTS OF SENSORY TRANSDUCTION SYSTEM"/>
    <property type="match status" value="1"/>
</dbReference>